<evidence type="ECO:0008006" key="18">
    <source>
        <dbReference type="Google" id="ProtNLM"/>
    </source>
</evidence>
<comment type="subcellular location">
    <subcellularLocation>
        <location evidence="1">Secreted</location>
    </subcellularLocation>
</comment>
<dbReference type="Gene3D" id="3.30.1380.10">
    <property type="match status" value="1"/>
</dbReference>
<feature type="region of interest" description="Disordered" evidence="11">
    <location>
        <begin position="2093"/>
        <end position="2115"/>
    </location>
</feature>
<sequence>MSNKSGTSEQVISTPQGGGALQGIGETFSPDLFTGTGNFTVPIALPPGRNGFQPALSLVYSTGNGNGVFGLGWNLSIPGVTRKTSKGVPRYDDAQDTFVLSGAEDLVPVEHQTELTRYRPRTEGLFARIEHHHSAAQNFWQVWSKDGLISYYGTPETGNEDSAVVANPDPLRRDNCFAWHLSRTEDTFGNCITYEYERDQGEEGPHRWDQLYLRRIQYADHGDRDNPEFLVSVNFEYEDRPDPFSGYRSGFEIRTRRRCRRIVIQTHTNETRLVRTYQLIYLDQRQDLEDLGLRLPLNGFSLLSQVRVVGHDDEERLPALTFDYSGFDPAGRTFFPVTGRDLPTRSLASPDIELADLFGNGLPDILQMNGTVRYWRNLGNGEFDLPREMRDAPAGLTLADSGVQLIDANGNGCIDLLVTDERLSGYYPMRFGGQWDRKAFQRYEFAPSINLETPEVQLVDLTGDGVTDAVLSSSRFECYFNDPHKGWHETRQVPRRNLEAFPNVNFSDPRIKWGDMTGDGLQDIILVHDGNIDYWPNLGYGNWGRRVSMRNSPRYPYGYDPRRILIGDIDGDGLADIVFVDHCKVMLWINQGGNGWSEAIEIDGTPPLTDLDAVRLVDLLGTGISGVLWSTDVGRIDQHAMHFLDFTGGVKPYLLTEMDNHMGALTRVGYESSIRFYLDDELVPGTRWKTPLPFPVQVVSQVEVIDRISHGKLTTEYMYHHGYWDGAEREFRGFGRVEQRDTERFEDYNNVGLHGEAIDFLPVAGEDHEQYFSPPMLTKSWFHQGPIGDEFGEWEEVDYSDEYWAEDPQVLQRPPDVTDLLNALPRRARRDALRTLRGQLLRSELYAQDGTFREDRPYTVTESVQGVREESPSNTDDERLRIFFPFGIAQRTTQWERGNEPMTQISFTTDYDAYGQPRTQAAMAVPRGRDFRLAADFEEPYLATLATSTFAQRDDQDHYMVDRPARTESYEVFNDGSLSLFELWASIQTGEASLNLLDQTLSYYDGEAFDGLPLGALGNFGALVRSEALVLTEEILAEVYRSGDAVLDPPERSPYFSPNAPPNWSEEYPQPFREGTPALAGYSFFEGDGAHARGYFVTTTRQQYDFQIEPIGRGLLRTTRDPLGRDTTITYDDFGLFPIGVTDPIGLTAEAVYDYQVMQPSLITDPNGNRQVFQFTPLGLLESIAVMGKMDEDAGDTLDVPGTRLVYDFLAFENSGQPISVHTIQREYHITDTTIPLAQRDNTIESREYSDGFGRLLQTRTQAENLVFGTPPFGGDVGLPADQTTPVGNAAGQTLTGQTRVIVSGWQVYDNKGRVVEKYEPFYAAGWDFVPPVEAELGQRATMFYDPRGQVVRTLNPDGSEQRVIYGVPDQLDNPDTYRATPWEACTYDANDNAGRTHEDEAAAYQTHWNTPASMVVDALGRTIVAIERNGTDPDTDWYTTRTSYDIRGNVLSVTDALNRVAFRYAYDLANNPWRTDSIDAGLRRIVIDAVGREIERRDSKGALILQVYDALNRPTHGWSRDGHNEPMGLRQRLVYGDELARDAARSDNLLGQLIHHYDEAGQLIFHRFDFKGNLLSKSRRVIGDTAFQGVFTQAAQNNWQVDAFRVDWGSSGTLAALEAVAETLLAPQVYTSDMRYDGLNRTVQMHYPRDVNGNRSVLRPEYNRAGALERIALNDETFVDHIAYNAKGQRSLIAYGNDVMTRYAYDPQTFRLVRLRSERYDRVGEVFQPRGVPLQDFSYQYDLIGNITTIHDRTPGSGILDTPLGRDALDREFTYDAIYRLLTATGRECNQPPGLPLWGDAPRCTDLTRTRPYEEVYAYDPMGNMENLRHEHIRPDGSAQVWNRVFELVSDGDEDGAEAARNNRLSMVSVGQTDILYEYDANGNMTREGLTRHFEWNATEQMKAFRNQVNQAEPSIHAHYVYDAAGQRVMKWVRRQNGEVNVTVYVDGVFEHHRWIRVGQELENNTLHVMDDQSRIVLVRLGTPFADDSSPAVQYQLSDHLGSSNIVVNEMGALLNREEYTPYGETSFGSFERKRYRFTGKERDEESGLNYHGARYYAVSVCRWISSDPFGLVDGVNTYQYIHGSPTNLVDENGYFSSSPKQDKSPNIDNTDPTQAKISEETKEQYFSESPPVEERFDIEDHTVTSSGWSEWTKSPNSKARKGKQYGLNDTIDAIGNVVTEFERRHLGHKVKILDISKKGGGELDPHSSHQRGIDVDIKIVPKDPKDSNKRFTIYDEDKYSKDLTQKLITLFHTHSTLPVEKIWFEDLDVKTTAPGEPRRSKLSSSDKGHKRHFHIRFEHPTEGRTSRRRHLKVPIPAEPIDRPYFGSIGIQSDGRVLFSRSYTGPTAIIAPSVN</sequence>
<dbReference type="PANTHER" id="PTHR32305">
    <property type="match status" value="1"/>
</dbReference>
<dbReference type="GO" id="GO:0006508">
    <property type="term" value="P:proteolysis"/>
    <property type="evidence" value="ECO:0007669"/>
    <property type="project" value="UniProtKB-KW"/>
</dbReference>
<evidence type="ECO:0000256" key="8">
    <source>
        <dbReference type="ARBA" id="ARBA00022833"/>
    </source>
</evidence>
<dbReference type="InterPro" id="IPR028994">
    <property type="entry name" value="Integrin_alpha_N"/>
</dbReference>
<dbReference type="SUPFAM" id="SSF69318">
    <property type="entry name" value="Integrin alpha N-terminal domain"/>
    <property type="match status" value="1"/>
</dbReference>
<evidence type="ECO:0000256" key="7">
    <source>
        <dbReference type="ARBA" id="ARBA00022801"/>
    </source>
</evidence>
<dbReference type="GO" id="GO:0005576">
    <property type="term" value="C:extracellular region"/>
    <property type="evidence" value="ECO:0007669"/>
    <property type="project" value="UniProtKB-SubCell"/>
</dbReference>
<dbReference type="Pfam" id="PF13517">
    <property type="entry name" value="FG-GAP_3"/>
    <property type="match status" value="1"/>
</dbReference>
<dbReference type="InterPro" id="IPR009045">
    <property type="entry name" value="Zn_M74/Hedgehog-like"/>
</dbReference>
<dbReference type="Pfam" id="PF12255">
    <property type="entry name" value="TcdB_toxin_midC"/>
    <property type="match status" value="1"/>
</dbReference>
<keyword evidence="7" id="KW-0378">Hydrolase</keyword>
<keyword evidence="6" id="KW-0574">Periplasm</keyword>
<feature type="region of interest" description="Disordered" evidence="11">
    <location>
        <begin position="1"/>
        <end position="26"/>
    </location>
</feature>
<keyword evidence="5" id="KW-0732">Signal</keyword>
<dbReference type="RefSeq" id="WP_111953704.1">
    <property type="nucleotide sequence ID" value="NZ_CP036313.1"/>
</dbReference>
<evidence type="ECO:0000259" key="12">
    <source>
        <dbReference type="Pfam" id="PF12255"/>
    </source>
</evidence>
<evidence type="ECO:0000313" key="15">
    <source>
        <dbReference type="EMBL" id="RAM03335.1"/>
    </source>
</evidence>
<evidence type="ECO:0000313" key="16">
    <source>
        <dbReference type="Proteomes" id="UP000248798"/>
    </source>
</evidence>
<evidence type="ECO:0000256" key="2">
    <source>
        <dbReference type="ARBA" id="ARBA00022525"/>
    </source>
</evidence>
<dbReference type="GO" id="GO:0030288">
    <property type="term" value="C:outer membrane-bounded periplasmic space"/>
    <property type="evidence" value="ECO:0007669"/>
    <property type="project" value="InterPro"/>
</dbReference>
<evidence type="ECO:0000256" key="4">
    <source>
        <dbReference type="ARBA" id="ARBA00022723"/>
    </source>
</evidence>
<dbReference type="EMBL" id="QLNI01000005">
    <property type="protein sequence ID" value="RAM03335.1"/>
    <property type="molecule type" value="Genomic_DNA"/>
</dbReference>
<dbReference type="Pfam" id="PF03534">
    <property type="entry name" value="SpvB"/>
    <property type="match status" value="2"/>
</dbReference>
<dbReference type="GO" id="GO:0046872">
    <property type="term" value="F:metal ion binding"/>
    <property type="evidence" value="ECO:0007669"/>
    <property type="project" value="UniProtKB-KW"/>
</dbReference>
<dbReference type="Gene3D" id="2.180.10.10">
    <property type="entry name" value="RHS repeat-associated core"/>
    <property type="match status" value="2"/>
</dbReference>
<dbReference type="InterPro" id="IPR022045">
    <property type="entry name" value="TcdB_toxin_mid/N"/>
</dbReference>
<evidence type="ECO:0000256" key="1">
    <source>
        <dbReference type="ARBA" id="ARBA00004613"/>
    </source>
</evidence>
<proteinExistence type="predicted"/>
<feature type="domain" description="Insecticide toxin TcdB middle/N-terminal" evidence="13">
    <location>
        <begin position="613"/>
        <end position="744"/>
    </location>
</feature>
<dbReference type="NCBIfam" id="TIGR03696">
    <property type="entry name" value="Rhs_assc_core"/>
    <property type="match status" value="1"/>
</dbReference>
<dbReference type="Proteomes" id="UP000248798">
    <property type="component" value="Unassembled WGS sequence"/>
</dbReference>
<evidence type="ECO:0000256" key="3">
    <source>
        <dbReference type="ARBA" id="ARBA00022670"/>
    </source>
</evidence>
<dbReference type="PANTHER" id="PTHR32305:SF15">
    <property type="entry name" value="PROTEIN RHSA-RELATED"/>
    <property type="match status" value="1"/>
</dbReference>
<accession>A0A328FK77</accession>
<dbReference type="OrthoDB" id="173976at2"/>
<evidence type="ECO:0000256" key="9">
    <source>
        <dbReference type="ARBA" id="ARBA00023026"/>
    </source>
</evidence>
<dbReference type="InterPro" id="IPR003284">
    <property type="entry name" value="Sal_SpvB"/>
</dbReference>
<organism evidence="15 16">
    <name type="scientific">Desulfobacter hydrogenophilus</name>
    <dbReference type="NCBI Taxonomy" id="2291"/>
    <lineage>
        <taxon>Bacteria</taxon>
        <taxon>Pseudomonadati</taxon>
        <taxon>Thermodesulfobacteriota</taxon>
        <taxon>Desulfobacteria</taxon>
        <taxon>Desulfobacterales</taxon>
        <taxon>Desulfobacteraceae</taxon>
        <taxon>Desulfobacter</taxon>
    </lineage>
</organism>
<dbReference type="InterPro" id="IPR050708">
    <property type="entry name" value="T6SS_VgrG/RHS"/>
</dbReference>
<keyword evidence="4" id="KW-0479">Metal-binding</keyword>
<keyword evidence="10" id="KW-0482">Metalloprotease</keyword>
<evidence type="ECO:0000259" key="13">
    <source>
        <dbReference type="Pfam" id="PF12256"/>
    </source>
</evidence>
<evidence type="ECO:0000313" key="17">
    <source>
        <dbReference type="Proteomes" id="UP000293902"/>
    </source>
</evidence>
<keyword evidence="17" id="KW-1185">Reference proteome</keyword>
<feature type="compositionally biased region" description="Basic and acidic residues" evidence="11">
    <location>
        <begin position="2297"/>
        <end position="2307"/>
    </location>
</feature>
<protein>
    <recommendedName>
        <fullName evidence="18">Toxin</fullName>
    </recommendedName>
</protein>
<keyword evidence="2" id="KW-0964">Secreted</keyword>
<dbReference type="EMBL" id="CP036313">
    <property type="protein sequence ID" value="QBH12698.1"/>
    <property type="molecule type" value="Genomic_DNA"/>
</dbReference>
<gene>
    <name evidence="15" type="ORF">DO021_03330</name>
    <name evidence="14" type="ORF">EYB58_07135</name>
</gene>
<keyword evidence="9" id="KW-0843">Virulence</keyword>
<dbReference type="SUPFAM" id="SSF55166">
    <property type="entry name" value="Hedgehog/DD-peptidase"/>
    <property type="match status" value="1"/>
</dbReference>
<reference evidence="14 17" key="2">
    <citation type="submission" date="2019-02" db="EMBL/GenBank/DDBJ databases">
        <title>Complete genome sequence of Desulfobacter hydrogenophilus AcRS1.</title>
        <authorList>
            <person name="Marietou A."/>
            <person name="Lund M.B."/>
            <person name="Marshall I.P.G."/>
            <person name="Schreiber L."/>
            <person name="Jorgensen B."/>
        </authorList>
    </citation>
    <scope>NUCLEOTIDE SEQUENCE [LARGE SCALE GENOMIC DNA]</scope>
    <source>
        <strain evidence="14 17">AcRS1</strain>
    </source>
</reference>
<feature type="compositionally biased region" description="Polar residues" evidence="11">
    <location>
        <begin position="1"/>
        <end position="15"/>
    </location>
</feature>
<dbReference type="GO" id="GO:0004252">
    <property type="term" value="F:serine-type endopeptidase activity"/>
    <property type="evidence" value="ECO:0007669"/>
    <property type="project" value="InterPro"/>
</dbReference>
<evidence type="ECO:0000313" key="14">
    <source>
        <dbReference type="EMBL" id="QBH12698.1"/>
    </source>
</evidence>
<feature type="domain" description="Insecticide toxin TcdB middle/C-terminal" evidence="12">
    <location>
        <begin position="833"/>
        <end position="957"/>
    </location>
</feature>
<keyword evidence="8" id="KW-0862">Zinc</keyword>
<dbReference type="InterPro" id="IPR005073">
    <property type="entry name" value="Peptidase_M74"/>
</dbReference>
<dbReference type="GO" id="GO:0005737">
    <property type="term" value="C:cytoplasm"/>
    <property type="evidence" value="ECO:0007669"/>
    <property type="project" value="InterPro"/>
</dbReference>
<evidence type="ECO:0000256" key="6">
    <source>
        <dbReference type="ARBA" id="ARBA00022764"/>
    </source>
</evidence>
<dbReference type="InterPro" id="IPR022044">
    <property type="entry name" value="TcdB_toxin_mid/C"/>
</dbReference>
<dbReference type="InterPro" id="IPR013517">
    <property type="entry name" value="FG-GAP"/>
</dbReference>
<dbReference type="Proteomes" id="UP000293902">
    <property type="component" value="Chromosome"/>
</dbReference>
<dbReference type="Pfam" id="PF12256">
    <property type="entry name" value="TcdB_toxin_midN"/>
    <property type="match status" value="1"/>
</dbReference>
<keyword evidence="3" id="KW-0645">Protease</keyword>
<feature type="region of interest" description="Disordered" evidence="11">
    <location>
        <begin position="2275"/>
        <end position="2310"/>
    </location>
</feature>
<reference evidence="15 16" key="1">
    <citation type="submission" date="2018-06" db="EMBL/GenBank/DDBJ databases">
        <title>Complete Genome Sequence of Desulfobacter hydrogenophilus (DSM3380).</title>
        <authorList>
            <person name="Marietou A."/>
            <person name="Schreiber L."/>
            <person name="Marshall I."/>
            <person name="Jorgensen B."/>
        </authorList>
    </citation>
    <scope>NUCLEOTIDE SEQUENCE [LARGE SCALE GENOMIC DNA]</scope>
    <source>
        <strain evidence="15 16">DSM 3380</strain>
    </source>
</reference>
<dbReference type="InterPro" id="IPR022385">
    <property type="entry name" value="Rhs_assc_core"/>
</dbReference>
<dbReference type="Pfam" id="PF03411">
    <property type="entry name" value="Peptidase_M74"/>
    <property type="match status" value="1"/>
</dbReference>
<evidence type="ECO:0000256" key="5">
    <source>
        <dbReference type="ARBA" id="ARBA00022729"/>
    </source>
</evidence>
<evidence type="ECO:0000256" key="10">
    <source>
        <dbReference type="ARBA" id="ARBA00023049"/>
    </source>
</evidence>
<feature type="compositionally biased region" description="Basic and acidic residues" evidence="11">
    <location>
        <begin position="2278"/>
        <end position="2289"/>
    </location>
</feature>
<evidence type="ECO:0000256" key="11">
    <source>
        <dbReference type="SAM" id="MobiDB-lite"/>
    </source>
</evidence>
<name>A0A328FK77_9BACT</name>
<dbReference type="GO" id="GO:0008237">
    <property type="term" value="F:metallopeptidase activity"/>
    <property type="evidence" value="ECO:0007669"/>
    <property type="project" value="UniProtKB-KW"/>
</dbReference>